<dbReference type="Pfam" id="PF11064">
    <property type="entry name" value="DUF2865"/>
    <property type="match status" value="1"/>
</dbReference>
<organism evidence="3 4">
    <name type="scientific">Ancylobacter radicis</name>
    <dbReference type="NCBI Taxonomy" id="2836179"/>
    <lineage>
        <taxon>Bacteria</taxon>
        <taxon>Pseudomonadati</taxon>
        <taxon>Pseudomonadota</taxon>
        <taxon>Alphaproteobacteria</taxon>
        <taxon>Hyphomicrobiales</taxon>
        <taxon>Xanthobacteraceae</taxon>
        <taxon>Ancylobacter</taxon>
    </lineage>
</organism>
<accession>A0ABS5R9B8</accession>
<sequence length="344" mass="36968">MLHFNRPLARLTAALIAPLAGLTLLAGSVVAQDMPPGAVGGGAPGDRSVCIRLEGQLAALDRGGSGGGQPDVGAAIAQQQQDIADLSAQVRQIGCDKRGFLIFQPQLPPQCEALNRRLTQARSQLDRTMMQARGAQSGTDEQRRQLVYALAQNNCGAQYQAALGQPSGGYGNAPAQRRAPRNFFEQLFGVPRNLDEEAGPLDVQPLEMPKVSTYRTVCVRTCDGFFFPVSYAATPAKFQSDEAQCQRQCPGTEARLFAYRNPGEDIEQAVGTNGQSYMSLPNALLYKKQYVAACSCRPAGMSWAQALSQEDDPTLRKGDIVVTEDASREMAQPRPATPAPAKKQ</sequence>
<dbReference type="InterPro" id="IPR021293">
    <property type="entry name" value="DUF2865"/>
</dbReference>
<evidence type="ECO:0000313" key="4">
    <source>
        <dbReference type="Proteomes" id="UP001166585"/>
    </source>
</evidence>
<feature type="chain" id="PRO_5047527968" evidence="2">
    <location>
        <begin position="32"/>
        <end position="344"/>
    </location>
</feature>
<reference evidence="3" key="1">
    <citation type="submission" date="2021-05" db="EMBL/GenBank/DDBJ databases">
        <authorList>
            <person name="Sun Q."/>
            <person name="Inoue M."/>
        </authorList>
    </citation>
    <scope>NUCLEOTIDE SEQUENCE</scope>
    <source>
        <strain evidence="3">VKM B-3255</strain>
    </source>
</reference>
<feature type="region of interest" description="Disordered" evidence="1">
    <location>
        <begin position="324"/>
        <end position="344"/>
    </location>
</feature>
<keyword evidence="2" id="KW-0732">Signal</keyword>
<proteinExistence type="predicted"/>
<dbReference type="Proteomes" id="UP001166585">
    <property type="component" value="Unassembled WGS sequence"/>
</dbReference>
<evidence type="ECO:0000313" key="3">
    <source>
        <dbReference type="EMBL" id="MBS9478117.1"/>
    </source>
</evidence>
<name>A0ABS5R9B8_9HYPH</name>
<dbReference type="EMBL" id="JAHCQH010000017">
    <property type="protein sequence ID" value="MBS9478117.1"/>
    <property type="molecule type" value="Genomic_DNA"/>
</dbReference>
<evidence type="ECO:0000256" key="2">
    <source>
        <dbReference type="SAM" id="SignalP"/>
    </source>
</evidence>
<keyword evidence="4" id="KW-1185">Reference proteome</keyword>
<protein>
    <submittedName>
        <fullName evidence="3">DUF2865 domain-containing protein</fullName>
    </submittedName>
</protein>
<gene>
    <name evidence="3" type="ORF">KIP89_13460</name>
</gene>
<comment type="caution">
    <text evidence="3">The sequence shown here is derived from an EMBL/GenBank/DDBJ whole genome shotgun (WGS) entry which is preliminary data.</text>
</comment>
<evidence type="ECO:0000256" key="1">
    <source>
        <dbReference type="SAM" id="MobiDB-lite"/>
    </source>
</evidence>
<feature type="signal peptide" evidence="2">
    <location>
        <begin position="1"/>
        <end position="31"/>
    </location>
</feature>